<comment type="caution">
    <text evidence="8">The sequence shown here is derived from an EMBL/GenBank/DDBJ whole genome shotgun (WGS) entry which is preliminary data.</text>
</comment>
<evidence type="ECO:0000256" key="1">
    <source>
        <dbReference type="ARBA" id="ARBA00004167"/>
    </source>
</evidence>
<dbReference type="Proteomes" id="UP000324907">
    <property type="component" value="Unassembled WGS sequence"/>
</dbReference>
<evidence type="ECO:0000256" key="4">
    <source>
        <dbReference type="ARBA" id="ARBA00022989"/>
    </source>
</evidence>
<reference evidence="8 9" key="1">
    <citation type="submission" date="2019-07" db="EMBL/GenBank/DDBJ databases">
        <title>Genomes of Cafeteria roenbergensis.</title>
        <authorList>
            <person name="Fischer M.G."/>
            <person name="Hackl T."/>
            <person name="Roman M."/>
        </authorList>
    </citation>
    <scope>NUCLEOTIDE SEQUENCE [LARGE SCALE GENOMIC DNA]</scope>
    <source>
        <strain evidence="8 9">RCC970-E3</strain>
    </source>
</reference>
<evidence type="ECO:0000256" key="2">
    <source>
        <dbReference type="ARBA" id="ARBA00004308"/>
    </source>
</evidence>
<keyword evidence="3 7" id="KW-0812">Transmembrane</keyword>
<name>A0A5A8E4D5_CAFRO</name>
<feature type="transmembrane region" description="Helical" evidence="7">
    <location>
        <begin position="34"/>
        <end position="55"/>
    </location>
</feature>
<comment type="subcellular location">
    <subcellularLocation>
        <location evidence="2">Endomembrane system</location>
    </subcellularLocation>
    <subcellularLocation>
        <location evidence="1">Membrane</location>
        <topology evidence="1">Single-pass membrane protein</topology>
    </subcellularLocation>
</comment>
<accession>A0A5A8E4D5</accession>
<dbReference type="AlphaFoldDB" id="A0A5A8E4D5"/>
<evidence type="ECO:0000256" key="7">
    <source>
        <dbReference type="SAM" id="Phobius"/>
    </source>
</evidence>
<protein>
    <submittedName>
        <fullName evidence="8">Uncharacterized protein</fullName>
    </submittedName>
</protein>
<organism evidence="8 9">
    <name type="scientific">Cafeteria roenbergensis</name>
    <name type="common">Marine flagellate</name>
    <dbReference type="NCBI Taxonomy" id="33653"/>
    <lineage>
        <taxon>Eukaryota</taxon>
        <taxon>Sar</taxon>
        <taxon>Stramenopiles</taxon>
        <taxon>Bigyra</taxon>
        <taxon>Opalozoa</taxon>
        <taxon>Bicosoecida</taxon>
        <taxon>Cafeteriaceae</taxon>
        <taxon>Cafeteria</taxon>
    </lineage>
</organism>
<evidence type="ECO:0000256" key="6">
    <source>
        <dbReference type="SAM" id="MobiDB-lite"/>
    </source>
</evidence>
<dbReference type="GO" id="GO:0045492">
    <property type="term" value="P:xylan biosynthetic process"/>
    <property type="evidence" value="ECO:0007669"/>
    <property type="project" value="InterPro"/>
</dbReference>
<proteinExistence type="predicted"/>
<sequence>MRRPHVAHRAGATAGPSGPDGPSSKHHGKRSSGWLKYILPVAAVGTVMLLIMMFMPKTRKSVPVYQEPVNDLLDQPAISPEAASPIPSLPPFAVAPLVLDPKEVLVVSEQDEPGALEAAWETLGDPRSRPNLADGVLRMPAGIGSRLDALAEKLRPRVDRLLLEGQANQYGLPVGNIHFGKDGGSVLSEEGDGTIDNPHLAKSSEPGLWDTELIDEFSVRYPSEALWFAEMLSVMRALRVTRLLRGGLSSQELATALTKPKNDLEERASAKLRKRARGAAVISFGVQEDLMLWAEANPGGLVVAVDAEQWWGETNARASQDFMSACEEARVCCAVARVPWHTTQSKDGDPSNIGKQAMVLGGVVEATKDGFKDLHVGAAQAEKECLRWTEGQDGSLPWTFDIAIVRAPHGYNAASPGRMASIATAAALLRPGGHVFVRDVQRDLEHEWTAGYFGSVPRAALPPKGQDAVKATIDTMGDVHMPRSPGVPESIPAVAGSPQSWTAAGVDAFAGTPDEAFPVGKYPFLGMAEKLAHFRVPGRVPSKG</sequence>
<dbReference type="GO" id="GO:0012505">
    <property type="term" value="C:endomembrane system"/>
    <property type="evidence" value="ECO:0007669"/>
    <property type="project" value="UniProtKB-SubCell"/>
</dbReference>
<keyword evidence="4 7" id="KW-1133">Transmembrane helix</keyword>
<evidence type="ECO:0000256" key="5">
    <source>
        <dbReference type="ARBA" id="ARBA00023136"/>
    </source>
</evidence>
<dbReference type="PANTHER" id="PTHR31444">
    <property type="entry name" value="OS11G0490100 PROTEIN"/>
    <property type="match status" value="1"/>
</dbReference>
<feature type="region of interest" description="Disordered" evidence="6">
    <location>
        <begin position="1"/>
        <end position="29"/>
    </location>
</feature>
<dbReference type="GO" id="GO:0016020">
    <property type="term" value="C:membrane"/>
    <property type="evidence" value="ECO:0007669"/>
    <property type="project" value="UniProtKB-SubCell"/>
</dbReference>
<keyword evidence="5 7" id="KW-0472">Membrane</keyword>
<evidence type="ECO:0000313" key="9">
    <source>
        <dbReference type="Proteomes" id="UP000324907"/>
    </source>
</evidence>
<dbReference type="EMBL" id="VLTL01000005">
    <property type="protein sequence ID" value="KAA0171697.1"/>
    <property type="molecule type" value="Genomic_DNA"/>
</dbReference>
<dbReference type="Pfam" id="PF21729">
    <property type="entry name" value="IRX15_IRX15L_GXM"/>
    <property type="match status" value="1"/>
</dbReference>
<gene>
    <name evidence="8" type="ORF">FNF28_00630</name>
</gene>
<dbReference type="InterPro" id="IPR006514">
    <property type="entry name" value="IRX15/GXM/AGM"/>
</dbReference>
<evidence type="ECO:0000256" key="3">
    <source>
        <dbReference type="ARBA" id="ARBA00022692"/>
    </source>
</evidence>
<evidence type="ECO:0000313" key="8">
    <source>
        <dbReference type="EMBL" id="KAA0171697.1"/>
    </source>
</evidence>